<evidence type="ECO:0000256" key="1">
    <source>
        <dbReference type="SAM" id="MobiDB-lite"/>
    </source>
</evidence>
<feature type="region of interest" description="Disordered" evidence="1">
    <location>
        <begin position="1"/>
        <end position="38"/>
    </location>
</feature>
<name>A0A8S1RHA9_9CILI</name>
<protein>
    <submittedName>
        <fullName evidence="2">Uncharacterized protein</fullName>
    </submittedName>
</protein>
<evidence type="ECO:0000313" key="2">
    <source>
        <dbReference type="EMBL" id="CAD8127841.1"/>
    </source>
</evidence>
<keyword evidence="3" id="KW-1185">Reference proteome</keyword>
<proteinExistence type="predicted"/>
<dbReference type="AlphaFoldDB" id="A0A8S1RHA9"/>
<sequence>MIKRNGQGYECDLLKQKTSSNNQRGDKKKGQKPGCTQQ</sequence>
<organism evidence="2 3">
    <name type="scientific">Paramecium sonneborni</name>
    <dbReference type="NCBI Taxonomy" id="65129"/>
    <lineage>
        <taxon>Eukaryota</taxon>
        <taxon>Sar</taxon>
        <taxon>Alveolata</taxon>
        <taxon>Ciliophora</taxon>
        <taxon>Intramacronucleata</taxon>
        <taxon>Oligohymenophorea</taxon>
        <taxon>Peniculida</taxon>
        <taxon>Parameciidae</taxon>
        <taxon>Paramecium</taxon>
    </lineage>
</organism>
<dbReference type="Proteomes" id="UP000692954">
    <property type="component" value="Unassembled WGS sequence"/>
</dbReference>
<comment type="caution">
    <text evidence="2">The sequence shown here is derived from an EMBL/GenBank/DDBJ whole genome shotgun (WGS) entry which is preliminary data.</text>
</comment>
<dbReference type="EMBL" id="CAJJDN010000180">
    <property type="protein sequence ID" value="CAD8127841.1"/>
    <property type="molecule type" value="Genomic_DNA"/>
</dbReference>
<reference evidence="2" key="1">
    <citation type="submission" date="2021-01" db="EMBL/GenBank/DDBJ databases">
        <authorList>
            <consortium name="Genoscope - CEA"/>
            <person name="William W."/>
        </authorList>
    </citation>
    <scope>NUCLEOTIDE SEQUENCE</scope>
</reference>
<gene>
    <name evidence="2" type="ORF">PSON_ATCC_30995.1.T1800062</name>
</gene>
<accession>A0A8S1RHA9</accession>
<evidence type="ECO:0000313" key="3">
    <source>
        <dbReference type="Proteomes" id="UP000692954"/>
    </source>
</evidence>